<dbReference type="OrthoDB" id="5295945at2"/>
<dbReference type="InterPro" id="IPR006674">
    <property type="entry name" value="HD_domain"/>
</dbReference>
<dbReference type="CDD" id="cd00077">
    <property type="entry name" value="HDc"/>
    <property type="match status" value="1"/>
</dbReference>
<dbReference type="PANTHER" id="PTHR35795">
    <property type="entry name" value="SLR1885 PROTEIN"/>
    <property type="match status" value="1"/>
</dbReference>
<dbReference type="AlphaFoldDB" id="A0A2T1DWP1"/>
<comment type="caution">
    <text evidence="8">The sequence shown here is derived from an EMBL/GenBank/DDBJ whole genome shotgun (WGS) entry which is preliminary data.</text>
</comment>
<evidence type="ECO:0000256" key="3">
    <source>
        <dbReference type="ARBA" id="ARBA00022741"/>
    </source>
</evidence>
<dbReference type="PROSITE" id="PS51831">
    <property type="entry name" value="HD"/>
    <property type="match status" value="1"/>
</dbReference>
<dbReference type="EMBL" id="PVWK01000140">
    <property type="protein sequence ID" value="PSB24861.1"/>
    <property type="molecule type" value="Genomic_DNA"/>
</dbReference>
<dbReference type="Proteomes" id="UP000239576">
    <property type="component" value="Unassembled WGS sequence"/>
</dbReference>
<dbReference type="SUPFAM" id="SSF109604">
    <property type="entry name" value="HD-domain/PDEase-like"/>
    <property type="match status" value="1"/>
</dbReference>
<evidence type="ECO:0000256" key="1">
    <source>
        <dbReference type="ARBA" id="ARBA00012506"/>
    </source>
</evidence>
<evidence type="ECO:0000313" key="9">
    <source>
        <dbReference type="Proteomes" id="UP000239576"/>
    </source>
</evidence>
<proteinExistence type="predicted"/>
<accession>A0A2T1DWP1</accession>
<keyword evidence="3" id="KW-0547">Nucleotide-binding</keyword>
<keyword evidence="2" id="KW-0479">Metal-binding</keyword>
<name>A0A2T1DWP1_9CYAN</name>
<sequence length="197" mass="22256">MRDRVIRWLRRHVPISRLQHILRVEQFSVELAQRYHLDPEQAAQAGLMHDLAKFFKPQRLLQVAQAEGVVLDPVDVANPHLLHAAVGAIVARDEFGIQDEAVLDAIRNHTLGCPGMSALSCVVFLADSLEPGRGDTPELVALRQSSQQDLYRAVWLTCDESLRYLIARAQQIHPRMVLTRNWALGLTHKKTPTSRSH</sequence>
<evidence type="ECO:0000256" key="2">
    <source>
        <dbReference type="ARBA" id="ARBA00022723"/>
    </source>
</evidence>
<evidence type="ECO:0000259" key="7">
    <source>
        <dbReference type="PROSITE" id="PS51831"/>
    </source>
</evidence>
<evidence type="ECO:0000256" key="4">
    <source>
        <dbReference type="ARBA" id="ARBA00022801"/>
    </source>
</evidence>
<evidence type="ECO:0000256" key="6">
    <source>
        <dbReference type="ARBA" id="ARBA00049417"/>
    </source>
</evidence>
<dbReference type="EC" id="3.6.1.41" evidence="1"/>
<reference evidence="9" key="1">
    <citation type="submission" date="2018-02" db="EMBL/GenBank/DDBJ databases">
        <authorList>
            <person name="Moore K."/>
            <person name="Momper L."/>
        </authorList>
    </citation>
    <scope>NUCLEOTIDE SEQUENCE [LARGE SCALE GENOMIC DNA]</scope>
    <source>
        <strain evidence="9">ULC18</strain>
    </source>
</reference>
<evidence type="ECO:0000313" key="8">
    <source>
        <dbReference type="EMBL" id="PSB24861.1"/>
    </source>
</evidence>
<protein>
    <recommendedName>
        <fullName evidence="1">bis(5'-nucleosyl)-tetraphosphatase (symmetrical)</fullName>
        <ecNumber evidence="1">3.6.1.41</ecNumber>
    </recommendedName>
</protein>
<keyword evidence="5" id="KW-0408">Iron</keyword>
<dbReference type="NCBIfam" id="TIGR00488">
    <property type="entry name" value="bis(5'-nucleosyl)-tetraphosphatase (symmetrical) YqeK"/>
    <property type="match status" value="1"/>
</dbReference>
<gene>
    <name evidence="8" type="ORF">C7B82_25300</name>
</gene>
<dbReference type="GO" id="GO:0046872">
    <property type="term" value="F:metal ion binding"/>
    <property type="evidence" value="ECO:0007669"/>
    <property type="project" value="UniProtKB-KW"/>
</dbReference>
<comment type="catalytic activity">
    <reaction evidence="6">
        <text>P(1),P(4)-bis(5'-adenosyl) tetraphosphate + H2O = 2 ADP + 2 H(+)</text>
        <dbReference type="Rhea" id="RHEA:24252"/>
        <dbReference type="ChEBI" id="CHEBI:15377"/>
        <dbReference type="ChEBI" id="CHEBI:15378"/>
        <dbReference type="ChEBI" id="CHEBI:58141"/>
        <dbReference type="ChEBI" id="CHEBI:456216"/>
        <dbReference type="EC" id="3.6.1.41"/>
    </reaction>
</comment>
<dbReference type="Gene3D" id="1.10.3210.10">
    <property type="entry name" value="Hypothetical protein af1432"/>
    <property type="match status" value="1"/>
</dbReference>
<organism evidence="8 9">
    <name type="scientific">Stenomitos frigidus ULC18</name>
    <dbReference type="NCBI Taxonomy" id="2107698"/>
    <lineage>
        <taxon>Bacteria</taxon>
        <taxon>Bacillati</taxon>
        <taxon>Cyanobacteriota</taxon>
        <taxon>Cyanophyceae</taxon>
        <taxon>Leptolyngbyales</taxon>
        <taxon>Leptolyngbyaceae</taxon>
        <taxon>Stenomitos</taxon>
    </lineage>
</organism>
<dbReference type="Pfam" id="PF01966">
    <property type="entry name" value="HD"/>
    <property type="match status" value="1"/>
</dbReference>
<dbReference type="GO" id="GO:0008803">
    <property type="term" value="F:bis(5'-nucleosyl)-tetraphosphatase (symmetrical) activity"/>
    <property type="evidence" value="ECO:0007669"/>
    <property type="project" value="UniProtKB-EC"/>
</dbReference>
<feature type="domain" description="HD" evidence="7">
    <location>
        <begin position="17"/>
        <end position="132"/>
    </location>
</feature>
<dbReference type="InterPro" id="IPR003607">
    <property type="entry name" value="HD/PDEase_dom"/>
</dbReference>
<evidence type="ECO:0000256" key="5">
    <source>
        <dbReference type="ARBA" id="ARBA00023004"/>
    </source>
</evidence>
<dbReference type="InterPro" id="IPR051094">
    <property type="entry name" value="Diverse_Catalytic_Enzymes"/>
</dbReference>
<reference evidence="8 9" key="2">
    <citation type="submission" date="2018-03" db="EMBL/GenBank/DDBJ databases">
        <title>The ancient ancestry and fast evolution of plastids.</title>
        <authorList>
            <person name="Moore K.R."/>
            <person name="Magnabosco C."/>
            <person name="Momper L."/>
            <person name="Gold D.A."/>
            <person name="Bosak T."/>
            <person name="Fournier G.P."/>
        </authorList>
    </citation>
    <scope>NUCLEOTIDE SEQUENCE [LARGE SCALE GENOMIC DNA]</scope>
    <source>
        <strain evidence="8 9">ULC18</strain>
    </source>
</reference>
<dbReference type="GO" id="GO:0000166">
    <property type="term" value="F:nucleotide binding"/>
    <property type="evidence" value="ECO:0007669"/>
    <property type="project" value="UniProtKB-KW"/>
</dbReference>
<dbReference type="InterPro" id="IPR005249">
    <property type="entry name" value="YqeK"/>
</dbReference>
<keyword evidence="9" id="KW-1185">Reference proteome</keyword>
<dbReference type="PANTHER" id="PTHR35795:SF1">
    <property type="entry name" value="BIS(5'-NUCLEOSYL)-TETRAPHOSPHATASE, SYMMETRICAL"/>
    <property type="match status" value="1"/>
</dbReference>
<dbReference type="SMART" id="SM00471">
    <property type="entry name" value="HDc"/>
    <property type="match status" value="1"/>
</dbReference>
<keyword evidence="4 8" id="KW-0378">Hydrolase</keyword>